<name>A0ABR7SSF1_9ACTN</name>
<dbReference type="InterPro" id="IPR039430">
    <property type="entry name" value="Thymidylate_kin-like_dom"/>
</dbReference>
<dbReference type="InterPro" id="IPR018094">
    <property type="entry name" value="Thymidylate_kinase"/>
</dbReference>
<dbReference type="Gene3D" id="3.40.50.300">
    <property type="entry name" value="P-loop containing nucleotide triphosphate hydrolases"/>
    <property type="match status" value="1"/>
</dbReference>
<dbReference type="Proteomes" id="UP000642284">
    <property type="component" value="Unassembled WGS sequence"/>
</dbReference>
<comment type="similarity">
    <text evidence="1">Belongs to the thymidylate kinase family.</text>
</comment>
<dbReference type="EC" id="2.7.4.9" evidence="1"/>
<sequence length="272" mass="29409">MNAVPAPGPLCPEGIRHVSHTPTSPPCTRGPLISVEGTTGVGKTYLTGRAVERLHDKPLLLDGFAARTNERPGLGRALLRGLCEAAQGDPFLRGGTPMAEALLLMAIKRHDLDTVLPDLAGGRTVVEGRSVDSTAVCQAALLHPNDQDAALETAVSLLHLAASYRPLPDLTILVTDDARAAVSRAQQRDRCIFTAEQVLFMQQASLLYERVAATDPGRYRIVDRRHIDEHEAADQIRSWIRTAQTNVRCLREPWQAMGACMCCGHQTAAVTA</sequence>
<reference evidence="3 4" key="1">
    <citation type="submission" date="2020-08" db="EMBL/GenBank/DDBJ databases">
        <title>Genemic of Streptomyces polyaspartic.</title>
        <authorList>
            <person name="Liu W."/>
        </authorList>
    </citation>
    <scope>NUCLEOTIDE SEQUENCE [LARGE SCALE GENOMIC DNA]</scope>
    <source>
        <strain evidence="3 4">TRM66268-LWL</strain>
    </source>
</reference>
<evidence type="ECO:0000313" key="4">
    <source>
        <dbReference type="Proteomes" id="UP000642284"/>
    </source>
</evidence>
<comment type="caution">
    <text evidence="3">The sequence shown here is derived from an EMBL/GenBank/DDBJ whole genome shotgun (WGS) entry which is preliminary data.</text>
</comment>
<dbReference type="GO" id="GO:0016301">
    <property type="term" value="F:kinase activity"/>
    <property type="evidence" value="ECO:0007669"/>
    <property type="project" value="UniProtKB-KW"/>
</dbReference>
<keyword evidence="1" id="KW-0808">Transferase</keyword>
<comment type="function">
    <text evidence="1">Phosphorylation of dTMP to form dTDP in both de novo and salvage pathways of dTTP synthesis.</text>
</comment>
<keyword evidence="4" id="KW-1185">Reference proteome</keyword>
<dbReference type="EMBL" id="JACTVJ010000026">
    <property type="protein sequence ID" value="MBC9718430.1"/>
    <property type="molecule type" value="Genomic_DNA"/>
</dbReference>
<dbReference type="HAMAP" id="MF_00165">
    <property type="entry name" value="Thymidylate_kinase"/>
    <property type="match status" value="1"/>
</dbReference>
<protein>
    <recommendedName>
        <fullName evidence="1">Thymidylate kinase</fullName>
        <ecNumber evidence="1">2.7.4.9</ecNumber>
    </recommendedName>
    <alternativeName>
        <fullName evidence="1">dTMP kinase</fullName>
    </alternativeName>
</protein>
<dbReference type="SUPFAM" id="SSF52540">
    <property type="entry name" value="P-loop containing nucleoside triphosphate hydrolases"/>
    <property type="match status" value="1"/>
</dbReference>
<feature type="domain" description="Thymidylate kinase-like" evidence="2">
    <location>
        <begin position="35"/>
        <end position="224"/>
    </location>
</feature>
<proteinExistence type="inferred from homology"/>
<organism evidence="3 4">
    <name type="scientific">Streptomyces polyasparticus</name>
    <dbReference type="NCBI Taxonomy" id="2767826"/>
    <lineage>
        <taxon>Bacteria</taxon>
        <taxon>Bacillati</taxon>
        <taxon>Actinomycetota</taxon>
        <taxon>Actinomycetes</taxon>
        <taxon>Kitasatosporales</taxon>
        <taxon>Streptomycetaceae</taxon>
        <taxon>Streptomyces</taxon>
    </lineage>
</organism>
<gene>
    <name evidence="1" type="primary">tmk</name>
    <name evidence="3" type="ORF">H9Y04_38495</name>
</gene>
<dbReference type="InterPro" id="IPR027417">
    <property type="entry name" value="P-loop_NTPase"/>
</dbReference>
<evidence type="ECO:0000259" key="2">
    <source>
        <dbReference type="Pfam" id="PF02223"/>
    </source>
</evidence>
<dbReference type="Pfam" id="PF02223">
    <property type="entry name" value="Thymidylate_kin"/>
    <property type="match status" value="1"/>
</dbReference>
<keyword evidence="1" id="KW-0067">ATP-binding</keyword>
<evidence type="ECO:0000313" key="3">
    <source>
        <dbReference type="EMBL" id="MBC9718430.1"/>
    </source>
</evidence>
<dbReference type="RefSeq" id="WP_187818863.1">
    <property type="nucleotide sequence ID" value="NZ_JACTVJ010000026.1"/>
</dbReference>
<keyword evidence="1 3" id="KW-0418">Kinase</keyword>
<keyword evidence="1" id="KW-0547">Nucleotide-binding</keyword>
<comment type="catalytic activity">
    <reaction evidence="1">
        <text>dTMP + ATP = dTDP + ADP</text>
        <dbReference type="Rhea" id="RHEA:13517"/>
        <dbReference type="ChEBI" id="CHEBI:30616"/>
        <dbReference type="ChEBI" id="CHEBI:58369"/>
        <dbReference type="ChEBI" id="CHEBI:63528"/>
        <dbReference type="ChEBI" id="CHEBI:456216"/>
        <dbReference type="EC" id="2.7.4.9"/>
    </reaction>
</comment>
<comment type="caution">
    <text evidence="1">Lacks conserved residue(s) required for the propagation of feature annotation.</text>
</comment>
<accession>A0ABR7SSF1</accession>
<keyword evidence="1" id="KW-0545">Nucleotide biosynthesis</keyword>
<evidence type="ECO:0000256" key="1">
    <source>
        <dbReference type="HAMAP-Rule" id="MF_00165"/>
    </source>
</evidence>